<dbReference type="Proteomes" id="UP000886595">
    <property type="component" value="Unassembled WGS sequence"/>
</dbReference>
<name>A0A8X8AXU0_BRACI</name>
<evidence type="ECO:0000256" key="2">
    <source>
        <dbReference type="ARBA" id="ARBA00022670"/>
    </source>
</evidence>
<gene>
    <name evidence="6" type="ORF">Bca52824_016994</name>
</gene>
<evidence type="ECO:0000256" key="3">
    <source>
        <dbReference type="ARBA" id="ARBA00022801"/>
    </source>
</evidence>
<dbReference type="InterPro" id="IPR003653">
    <property type="entry name" value="Peptidase_C48_C"/>
</dbReference>
<dbReference type="Pfam" id="PF02902">
    <property type="entry name" value="Peptidase_C48"/>
    <property type="match status" value="1"/>
</dbReference>
<evidence type="ECO:0000313" key="6">
    <source>
        <dbReference type="EMBL" id="KAG2313872.1"/>
    </source>
</evidence>
<dbReference type="PANTHER" id="PTHR48449:SF1">
    <property type="entry name" value="DUF1985 DOMAIN-CONTAINING PROTEIN"/>
    <property type="match status" value="1"/>
</dbReference>
<dbReference type="PROSITE" id="PS50600">
    <property type="entry name" value="ULP_PROTEASE"/>
    <property type="match status" value="1"/>
</dbReference>
<feature type="domain" description="Ubiquitin-like protease family profile" evidence="5">
    <location>
        <begin position="411"/>
        <end position="601"/>
    </location>
</feature>
<dbReference type="Gene3D" id="3.40.395.10">
    <property type="entry name" value="Adenoviral Proteinase, Chain A"/>
    <property type="match status" value="1"/>
</dbReference>
<evidence type="ECO:0000256" key="4">
    <source>
        <dbReference type="SAM" id="Coils"/>
    </source>
</evidence>
<organism evidence="6 7">
    <name type="scientific">Brassica carinata</name>
    <name type="common">Ethiopian mustard</name>
    <name type="synonym">Abyssinian cabbage</name>
    <dbReference type="NCBI Taxonomy" id="52824"/>
    <lineage>
        <taxon>Eukaryota</taxon>
        <taxon>Viridiplantae</taxon>
        <taxon>Streptophyta</taxon>
        <taxon>Embryophyta</taxon>
        <taxon>Tracheophyta</taxon>
        <taxon>Spermatophyta</taxon>
        <taxon>Magnoliopsida</taxon>
        <taxon>eudicotyledons</taxon>
        <taxon>Gunneridae</taxon>
        <taxon>Pentapetalae</taxon>
        <taxon>rosids</taxon>
        <taxon>malvids</taxon>
        <taxon>Brassicales</taxon>
        <taxon>Brassicaceae</taxon>
        <taxon>Brassiceae</taxon>
        <taxon>Brassica</taxon>
    </lineage>
</organism>
<dbReference type="AlphaFoldDB" id="A0A8X8AXU0"/>
<dbReference type="EMBL" id="JAAMPC010000004">
    <property type="protein sequence ID" value="KAG2313872.1"/>
    <property type="molecule type" value="Genomic_DNA"/>
</dbReference>
<protein>
    <recommendedName>
        <fullName evidence="5">Ubiquitin-like protease family profile domain-containing protein</fullName>
    </recommendedName>
</protein>
<dbReference type="InterPro" id="IPR038765">
    <property type="entry name" value="Papain-like_cys_pep_sf"/>
</dbReference>
<keyword evidence="2" id="KW-0645">Protease</keyword>
<evidence type="ECO:0000313" key="7">
    <source>
        <dbReference type="Proteomes" id="UP000886595"/>
    </source>
</evidence>
<dbReference type="PANTHER" id="PTHR48449">
    <property type="entry name" value="DUF1985 DOMAIN-CONTAINING PROTEIN"/>
    <property type="match status" value="1"/>
</dbReference>
<dbReference type="OrthoDB" id="1113371at2759"/>
<proteinExistence type="inferred from homology"/>
<evidence type="ECO:0000259" key="5">
    <source>
        <dbReference type="PROSITE" id="PS50600"/>
    </source>
</evidence>
<keyword evidence="3" id="KW-0378">Hydrolase</keyword>
<comment type="similarity">
    <text evidence="1">Belongs to the peptidase C48 family.</text>
</comment>
<keyword evidence="4" id="KW-0175">Coiled coil</keyword>
<evidence type="ECO:0000256" key="1">
    <source>
        <dbReference type="ARBA" id="ARBA00005234"/>
    </source>
</evidence>
<comment type="caution">
    <text evidence="6">The sequence shown here is derived from an EMBL/GenBank/DDBJ whole genome shotgun (WGS) entry which is preliminary data.</text>
</comment>
<dbReference type="GO" id="GO:0006508">
    <property type="term" value="P:proteolysis"/>
    <property type="evidence" value="ECO:0007669"/>
    <property type="project" value="UniProtKB-KW"/>
</dbReference>
<dbReference type="GO" id="GO:0008234">
    <property type="term" value="F:cysteine-type peptidase activity"/>
    <property type="evidence" value="ECO:0007669"/>
    <property type="project" value="InterPro"/>
</dbReference>
<keyword evidence="7" id="KW-1185">Reference proteome</keyword>
<sequence>MDIHRLPPDSSRQTCSSLRVSIFTPPGSPPLIRNVLRVSCKLIHSFLTRQLLCLPKNTPGLFWWISFPLWAQEFGTVTGLPCGPFPAESQTNTGKAIVAGKTKLTEIVIQLTKQLKQLRRVMKRRNKRSHGRQSSFHATLPLRKKSYASPHPCQHNNEGDAAMETDELPNKQHDAASEPDELPESLSPIISQYAAQLQRDQIAAPQPVCNSSIHTPTVHMITTTDPPNNDELDDYDEPPRTPVTVQPPWSQLNSVIYDKSEHPNSLEIHHILYHGVRIYDSINPDPPIFDSSIPPASPRRSRLLLSPLPTTPLSSPTKISDNVAGFAVHAATVNAFAATASSNSPPCLGSRSFSPKESVDGVVDLTNVKDTGRHVPTLEENHLAQELSRSPLIPALAVISPLPELEWDLFYNIISQKKNLAKPKQWTTTHQMEILIHMVARRYSTILTREKSAFITPLLVSYIQDAWSEFKSCRKRDAFVWDQRLLEIVLQPGKKWMDDIHIIYTPMLWGRSHWVGLAINLDMWYVEILDPLPDLHADRRVKHFMQPLVTILPYLVKKVAMCELTQFSGLKKFVTTRIPDLYINTRSGDCGPVSMKFLEMHALGDPAPSMGGITDKIVDDFRK</sequence>
<accession>A0A8X8AXU0</accession>
<dbReference type="SUPFAM" id="SSF54001">
    <property type="entry name" value="Cysteine proteinases"/>
    <property type="match status" value="1"/>
</dbReference>
<feature type="coiled-coil region" evidence="4">
    <location>
        <begin position="101"/>
        <end position="128"/>
    </location>
</feature>
<reference evidence="6 7" key="1">
    <citation type="submission" date="2020-02" db="EMBL/GenBank/DDBJ databases">
        <authorList>
            <person name="Ma Q."/>
            <person name="Huang Y."/>
            <person name="Song X."/>
            <person name="Pei D."/>
        </authorList>
    </citation>
    <scope>NUCLEOTIDE SEQUENCE [LARGE SCALE GENOMIC DNA]</scope>
    <source>
        <strain evidence="6">Sxm20200214</strain>
        <tissue evidence="6">Leaf</tissue>
    </source>
</reference>